<accession>A0A316V1E3</accession>
<dbReference type="RefSeq" id="XP_025351679.1">
    <property type="nucleotide sequence ID" value="XM_025503109.1"/>
</dbReference>
<dbReference type="InParanoid" id="A0A316V1E3"/>
<proteinExistence type="predicted"/>
<dbReference type="EMBL" id="KZ819609">
    <property type="protein sequence ID" value="PWN31377.1"/>
    <property type="molecule type" value="Genomic_DNA"/>
</dbReference>
<dbReference type="InterPro" id="IPR002654">
    <property type="entry name" value="Glyco_trans_25"/>
</dbReference>
<dbReference type="Pfam" id="PF01755">
    <property type="entry name" value="Glyco_transf_25"/>
    <property type="match status" value="1"/>
</dbReference>
<keyword evidence="1" id="KW-1133">Transmembrane helix</keyword>
<sequence length="459" mass="52661">MIGFLDEKGVVYSRYSDKFDTEAVRLTTDRRRRSRASVKIKKGFFLILCITVCYIVYFFSFIRKIPELTESEYFKYASPSSIVTLPMEYEDDQLYKPVKMNSTLGFERVFILNLDMRTDRRDLMSLMGLISDIDFEYISAFNKNNTDEVRMPNVALHPQFEQDSLTQGQFACYRSNLNIMRRIVEERIESALIIQDDAEWDLDFKLALERLQGPFSSLLQGLDKDRQRIRAPKQHDPWHTSEWDIFWLGASDEKAWPKRKNSNDPRPYVIYNDDLVTLEEDEEPGGRKVWPNYGLQRARQAGEPLQRLVQQSRFPVGMAAYAVTLSGAAQILAHASYAIRQPYDLTVCALSRVNNPLGYPKNSCLLMDPVPPKDESVLRSYSVWPPLVTQFRSPTGERDSDLTSGGVKAAARPLTSDGMLEGGKAGRKFGYGLEIRKGVKEQILSRVRGWRGAQRVSVR</sequence>
<reference evidence="3 4" key="1">
    <citation type="journal article" date="2018" name="Mol. Biol. Evol.">
        <title>Broad Genomic Sampling Reveals a Smut Pathogenic Ancestry of the Fungal Clade Ustilaginomycotina.</title>
        <authorList>
            <person name="Kijpornyongpan T."/>
            <person name="Mondo S.J."/>
            <person name="Barry K."/>
            <person name="Sandor L."/>
            <person name="Lee J."/>
            <person name="Lipzen A."/>
            <person name="Pangilinan J."/>
            <person name="LaButti K."/>
            <person name="Hainaut M."/>
            <person name="Henrissat B."/>
            <person name="Grigoriev I.V."/>
            <person name="Spatafora J.W."/>
            <person name="Aime M.C."/>
        </authorList>
    </citation>
    <scope>NUCLEOTIDE SEQUENCE [LARGE SCALE GENOMIC DNA]</scope>
    <source>
        <strain evidence="3 4">MCA 3882</strain>
    </source>
</reference>
<dbReference type="GeneID" id="37024890"/>
<dbReference type="AlphaFoldDB" id="A0A316V1E3"/>
<evidence type="ECO:0000259" key="2">
    <source>
        <dbReference type="Pfam" id="PF01755"/>
    </source>
</evidence>
<evidence type="ECO:0000256" key="1">
    <source>
        <dbReference type="SAM" id="Phobius"/>
    </source>
</evidence>
<dbReference type="CDD" id="cd06532">
    <property type="entry name" value="Glyco_transf_25"/>
    <property type="match status" value="1"/>
</dbReference>
<name>A0A316V1E3_9BASI</name>
<gene>
    <name evidence="3" type="ORF">FA14DRAFT_95098</name>
</gene>
<organism evidence="3 4">
    <name type="scientific">Meira miltonrushii</name>
    <dbReference type="NCBI Taxonomy" id="1280837"/>
    <lineage>
        <taxon>Eukaryota</taxon>
        <taxon>Fungi</taxon>
        <taxon>Dikarya</taxon>
        <taxon>Basidiomycota</taxon>
        <taxon>Ustilaginomycotina</taxon>
        <taxon>Exobasidiomycetes</taxon>
        <taxon>Exobasidiales</taxon>
        <taxon>Brachybasidiaceae</taxon>
        <taxon>Meira</taxon>
    </lineage>
</organism>
<protein>
    <recommendedName>
        <fullName evidence="2">Glycosyl transferase family 25 domain-containing protein</fullName>
    </recommendedName>
</protein>
<keyword evidence="1" id="KW-0472">Membrane</keyword>
<dbReference type="Proteomes" id="UP000245771">
    <property type="component" value="Unassembled WGS sequence"/>
</dbReference>
<evidence type="ECO:0000313" key="4">
    <source>
        <dbReference type="Proteomes" id="UP000245771"/>
    </source>
</evidence>
<evidence type="ECO:0000313" key="3">
    <source>
        <dbReference type="EMBL" id="PWN31377.1"/>
    </source>
</evidence>
<dbReference type="STRING" id="1280837.A0A316V1E3"/>
<keyword evidence="4" id="KW-1185">Reference proteome</keyword>
<dbReference type="OrthoDB" id="47375at2759"/>
<feature type="transmembrane region" description="Helical" evidence="1">
    <location>
        <begin position="43"/>
        <end position="62"/>
    </location>
</feature>
<feature type="domain" description="Glycosyl transferase family 25" evidence="2">
    <location>
        <begin position="108"/>
        <end position="212"/>
    </location>
</feature>
<keyword evidence="1" id="KW-0812">Transmembrane</keyword>